<dbReference type="RefSeq" id="WP_104611778.1">
    <property type="nucleotide sequence ID" value="NZ_MDEI01000006.1"/>
</dbReference>
<gene>
    <name evidence="1" type="ORF">XpiCFBP4643_09695</name>
</gene>
<keyword evidence="2" id="KW-1185">Reference proteome</keyword>
<organism evidence="1 2">
    <name type="scientific">Xanthomonas pisi</name>
    <dbReference type="NCBI Taxonomy" id="56457"/>
    <lineage>
        <taxon>Bacteria</taxon>
        <taxon>Pseudomonadati</taxon>
        <taxon>Pseudomonadota</taxon>
        <taxon>Gammaproteobacteria</taxon>
        <taxon>Lysobacterales</taxon>
        <taxon>Lysobacteraceae</taxon>
        <taxon>Xanthomonas</taxon>
    </lineage>
</organism>
<evidence type="ECO:0000313" key="1">
    <source>
        <dbReference type="EMBL" id="PPU68752.1"/>
    </source>
</evidence>
<dbReference type="EMBL" id="MDEI01000006">
    <property type="protein sequence ID" value="PPU68752.1"/>
    <property type="molecule type" value="Genomic_DNA"/>
</dbReference>
<proteinExistence type="predicted"/>
<dbReference type="OrthoDB" id="8854006at2"/>
<reference evidence="2" key="1">
    <citation type="submission" date="2016-08" db="EMBL/GenBank/DDBJ databases">
        <authorList>
            <person name="Merda D."/>
            <person name="Briand M."/>
            <person name="Taghouti G."/>
            <person name="Carrere S."/>
            <person name="Gouzy J."/>
            <person name="Portier P."/>
            <person name="Jacques M.-A."/>
            <person name="Fischer-Le Saux M."/>
        </authorList>
    </citation>
    <scope>NUCLEOTIDE SEQUENCE [LARGE SCALE GENOMIC DNA]</scope>
    <source>
        <strain evidence="2">CFBP4643</strain>
    </source>
</reference>
<dbReference type="Proteomes" id="UP000238191">
    <property type="component" value="Unassembled WGS sequence"/>
</dbReference>
<accession>A0A2S7D4H7</accession>
<evidence type="ECO:0000313" key="2">
    <source>
        <dbReference type="Proteomes" id="UP000238191"/>
    </source>
</evidence>
<dbReference type="AlphaFoldDB" id="A0A2S7D4H7"/>
<protein>
    <submittedName>
        <fullName evidence="1">Uncharacterized protein</fullName>
    </submittedName>
</protein>
<sequence>MKDTGDYETWIIEFGDDIIHKEHGMGVLSLCPVEKAVYDLWAVDYAVRNAGDLEALEHLRPKAAIDLAEFLRTIGHLDLASYMAGLSSSGTECDSYYVKFAELCEALQGALPGA</sequence>
<name>A0A2S7D4H7_9XANT</name>
<comment type="caution">
    <text evidence="1">The sequence shown here is derived from an EMBL/GenBank/DDBJ whole genome shotgun (WGS) entry which is preliminary data.</text>
</comment>